<sequence length="48" mass="5391">MKRLTIITDSLGMVRHCTSREQTWIDLLLQHLMQDSNHIKQITGGGGG</sequence>
<name>A0A377JNN7_9HELI</name>
<dbReference type="Proteomes" id="UP000255335">
    <property type="component" value="Unassembled WGS sequence"/>
</dbReference>
<dbReference type="RefSeq" id="WP_258554167.1">
    <property type="nucleotide sequence ID" value="NZ_UGHZ01000001.1"/>
</dbReference>
<gene>
    <name evidence="1" type="ORF">NCTC12221_00853</name>
</gene>
<dbReference type="EMBL" id="UGHZ01000001">
    <property type="protein sequence ID" value="STP09410.1"/>
    <property type="molecule type" value="Genomic_DNA"/>
</dbReference>
<protein>
    <submittedName>
        <fullName evidence="1">Uncharacterized protein</fullName>
    </submittedName>
</protein>
<dbReference type="AlphaFoldDB" id="A0A377JNN7"/>
<reference evidence="1 2" key="1">
    <citation type="submission" date="2018-06" db="EMBL/GenBank/DDBJ databases">
        <authorList>
            <consortium name="Pathogen Informatics"/>
            <person name="Doyle S."/>
        </authorList>
    </citation>
    <scope>NUCLEOTIDE SEQUENCE [LARGE SCALE GENOMIC DNA]</scope>
    <source>
        <strain evidence="1 2">NCTC12221</strain>
    </source>
</reference>
<evidence type="ECO:0000313" key="1">
    <source>
        <dbReference type="EMBL" id="STP09410.1"/>
    </source>
</evidence>
<evidence type="ECO:0000313" key="2">
    <source>
        <dbReference type="Proteomes" id="UP000255335"/>
    </source>
</evidence>
<accession>A0A377JNN7</accession>
<proteinExistence type="predicted"/>
<organism evidence="1 2">
    <name type="scientific">Helicobacter cinaedi</name>
    <dbReference type="NCBI Taxonomy" id="213"/>
    <lineage>
        <taxon>Bacteria</taxon>
        <taxon>Pseudomonadati</taxon>
        <taxon>Campylobacterota</taxon>
        <taxon>Epsilonproteobacteria</taxon>
        <taxon>Campylobacterales</taxon>
        <taxon>Helicobacteraceae</taxon>
        <taxon>Helicobacter</taxon>
    </lineage>
</organism>